<name>A0A1G9T1R8_ALLAB</name>
<dbReference type="GO" id="GO:0008168">
    <property type="term" value="F:methyltransferase activity"/>
    <property type="evidence" value="ECO:0007669"/>
    <property type="project" value="UniProtKB-KW"/>
</dbReference>
<dbReference type="RefSeq" id="WP_030432069.1">
    <property type="nucleotide sequence ID" value="NZ_JOEF01000023.1"/>
</dbReference>
<dbReference type="EMBL" id="LT629701">
    <property type="protein sequence ID" value="SDM41015.1"/>
    <property type="molecule type" value="Genomic_DNA"/>
</dbReference>
<organism evidence="1 2">
    <name type="scientific">Allokutzneria albata</name>
    <name type="common">Kibdelosporangium albatum</name>
    <dbReference type="NCBI Taxonomy" id="211114"/>
    <lineage>
        <taxon>Bacteria</taxon>
        <taxon>Bacillati</taxon>
        <taxon>Actinomycetota</taxon>
        <taxon>Actinomycetes</taxon>
        <taxon>Pseudonocardiales</taxon>
        <taxon>Pseudonocardiaceae</taxon>
        <taxon>Allokutzneria</taxon>
    </lineage>
</organism>
<dbReference type="SUPFAM" id="SSF53335">
    <property type="entry name" value="S-adenosyl-L-methionine-dependent methyltransferases"/>
    <property type="match status" value="1"/>
</dbReference>
<dbReference type="Pfam" id="PF13578">
    <property type="entry name" value="Methyltransf_24"/>
    <property type="match status" value="1"/>
</dbReference>
<dbReference type="Proteomes" id="UP000183376">
    <property type="component" value="Chromosome I"/>
</dbReference>
<keyword evidence="2" id="KW-1185">Reference proteome</keyword>
<reference evidence="1 2" key="1">
    <citation type="submission" date="2016-10" db="EMBL/GenBank/DDBJ databases">
        <authorList>
            <person name="de Groot N.N."/>
        </authorList>
    </citation>
    <scope>NUCLEOTIDE SEQUENCE [LARGE SCALE GENOMIC DNA]</scope>
    <source>
        <strain evidence="1 2">DSM 44149</strain>
    </source>
</reference>
<accession>A0A1G9T1R8</accession>
<dbReference type="Gene3D" id="3.40.50.150">
    <property type="entry name" value="Vaccinia Virus protein VP39"/>
    <property type="match status" value="1"/>
</dbReference>
<dbReference type="GO" id="GO:0032259">
    <property type="term" value="P:methylation"/>
    <property type="evidence" value="ECO:0007669"/>
    <property type="project" value="UniProtKB-KW"/>
</dbReference>
<dbReference type="STRING" id="211114.SAMN04489726_1479"/>
<dbReference type="eggNOG" id="COG4122">
    <property type="taxonomic scope" value="Bacteria"/>
</dbReference>
<dbReference type="OrthoDB" id="484536at2"/>
<keyword evidence="1" id="KW-0489">Methyltransferase</keyword>
<dbReference type="PANTHER" id="PTHR43167">
    <property type="entry name" value="PUTATIVE (AFU_ORTHOLOGUE AFUA_6G01830)-RELATED"/>
    <property type="match status" value="1"/>
</dbReference>
<dbReference type="PANTHER" id="PTHR43167:SF1">
    <property type="entry name" value="PUTATIVE (AFU_ORTHOLOGUE AFUA_6G01830)-RELATED"/>
    <property type="match status" value="1"/>
</dbReference>
<dbReference type="CDD" id="cd02440">
    <property type="entry name" value="AdoMet_MTases"/>
    <property type="match status" value="1"/>
</dbReference>
<keyword evidence="1" id="KW-0808">Transferase</keyword>
<sequence>MSQQGTNAYDEVDDLPPLVRRAVDAARHHGFEFSCRPEQGRLLQVLAGGAPRRVGETGTGCGVGLAWLASGAADGVSLISVERDPELVAIAAEVFADCDHVEVVHGDWQHITDHGPYDLLVLDGGGQGKGGTAAAPVHLLEPGGVVVIDDFTPASTWPPLYDDSPDLARLHWLEHPELRATELRLAPDFSVVVGTRRFPAS</sequence>
<dbReference type="AlphaFoldDB" id="A0A1G9T1R8"/>
<protein>
    <submittedName>
        <fullName evidence="1">Predicted O-methyltransferase YrrM</fullName>
    </submittedName>
</protein>
<evidence type="ECO:0000313" key="1">
    <source>
        <dbReference type="EMBL" id="SDM41015.1"/>
    </source>
</evidence>
<gene>
    <name evidence="1" type="ORF">SAMN04489726_1479</name>
</gene>
<proteinExistence type="predicted"/>
<evidence type="ECO:0000313" key="2">
    <source>
        <dbReference type="Proteomes" id="UP000183376"/>
    </source>
</evidence>
<dbReference type="InterPro" id="IPR029063">
    <property type="entry name" value="SAM-dependent_MTases_sf"/>
</dbReference>